<dbReference type="InterPro" id="IPR012337">
    <property type="entry name" value="RNaseH-like_sf"/>
</dbReference>
<comment type="caution">
    <text evidence="2">The sequence shown here is derived from an EMBL/GenBank/DDBJ whole genome shotgun (WGS) entry which is preliminary data.</text>
</comment>
<evidence type="ECO:0000259" key="1">
    <source>
        <dbReference type="Pfam" id="PF04937"/>
    </source>
</evidence>
<evidence type="ECO:0000313" key="2">
    <source>
        <dbReference type="EMBL" id="KAG8478628.1"/>
    </source>
</evidence>
<feature type="domain" description="DUF659" evidence="1">
    <location>
        <begin position="87"/>
        <end position="140"/>
    </location>
</feature>
<dbReference type="Pfam" id="PF04937">
    <property type="entry name" value="DUF659"/>
    <property type="match status" value="1"/>
</dbReference>
<accession>A0A8J6CSR9</accession>
<dbReference type="AlphaFoldDB" id="A0A8J6CSR9"/>
<evidence type="ECO:0000313" key="3">
    <source>
        <dbReference type="Proteomes" id="UP000701853"/>
    </source>
</evidence>
<keyword evidence="3" id="KW-1185">Reference proteome</keyword>
<proteinExistence type="predicted"/>
<dbReference type="SUPFAM" id="SSF53098">
    <property type="entry name" value="Ribonuclease H-like"/>
    <property type="match status" value="1"/>
</dbReference>
<dbReference type="Proteomes" id="UP000701853">
    <property type="component" value="Chromosome 11"/>
</dbReference>
<gene>
    <name evidence="2" type="ORF">CXB51_028500</name>
</gene>
<organism evidence="2 3">
    <name type="scientific">Gossypium anomalum</name>
    <dbReference type="NCBI Taxonomy" id="47600"/>
    <lineage>
        <taxon>Eukaryota</taxon>
        <taxon>Viridiplantae</taxon>
        <taxon>Streptophyta</taxon>
        <taxon>Embryophyta</taxon>
        <taxon>Tracheophyta</taxon>
        <taxon>Spermatophyta</taxon>
        <taxon>Magnoliopsida</taxon>
        <taxon>eudicotyledons</taxon>
        <taxon>Gunneridae</taxon>
        <taxon>Pentapetalae</taxon>
        <taxon>rosids</taxon>
        <taxon>malvids</taxon>
        <taxon>Malvales</taxon>
        <taxon>Malvaceae</taxon>
        <taxon>Malvoideae</taxon>
        <taxon>Gossypium</taxon>
    </lineage>
</organism>
<dbReference type="InterPro" id="IPR007021">
    <property type="entry name" value="DUF659"/>
</dbReference>
<sequence length="270" mass="31460">MDPVLERSKSLKQPKLITSFLKNANAKLGKAMSKLILHEALPARITESPFLQLVRQVSAKVGKLVRGLSAYEVTRVYLEEEYKEIQECPRGTIFKKSIDASSVTSRTVEYYFNITDKMVDEIGEEFIVQFVTNNEVTIKTIDYMKSYTQGRELLQPGTTRFVTNFIALESIVRSKQALKEMVTSSEWRRSIYARKPARLDMMEVINSSKFWKKAVDVLKIQESLVKVLRMCDGDEKPIMSFIYEAMDRAKLAIQRNYLYYKKYWEIIDRR</sequence>
<protein>
    <recommendedName>
        <fullName evidence="1">DUF659 domain-containing protein</fullName>
    </recommendedName>
</protein>
<dbReference type="EMBL" id="JAHUZN010000011">
    <property type="protein sequence ID" value="KAG8478628.1"/>
    <property type="molecule type" value="Genomic_DNA"/>
</dbReference>
<dbReference type="PANTHER" id="PTHR32166:SF122">
    <property type="entry name" value="OS09G0499600 PROTEIN"/>
    <property type="match status" value="1"/>
</dbReference>
<dbReference type="PANTHER" id="PTHR32166">
    <property type="entry name" value="OSJNBA0013A04.12 PROTEIN"/>
    <property type="match status" value="1"/>
</dbReference>
<dbReference type="OrthoDB" id="1000497at2759"/>
<name>A0A8J6CSR9_9ROSI</name>
<reference evidence="2 3" key="1">
    <citation type="journal article" date="2021" name="bioRxiv">
        <title>The Gossypium anomalum genome as a resource for cotton improvement and evolutionary analysis of hybrid incompatibility.</title>
        <authorList>
            <person name="Grover C.E."/>
            <person name="Yuan D."/>
            <person name="Arick M.A."/>
            <person name="Miller E.R."/>
            <person name="Hu G."/>
            <person name="Peterson D.G."/>
            <person name="Wendel J.F."/>
            <person name="Udall J.A."/>
        </authorList>
    </citation>
    <scope>NUCLEOTIDE SEQUENCE [LARGE SCALE GENOMIC DNA]</scope>
    <source>
        <strain evidence="2">JFW-Udall</strain>
        <tissue evidence="2">Leaf</tissue>
    </source>
</reference>